<evidence type="ECO:0000259" key="3">
    <source>
        <dbReference type="Pfam" id="PF01035"/>
    </source>
</evidence>
<proteinExistence type="predicted"/>
<dbReference type="GO" id="GO:0032259">
    <property type="term" value="P:methylation"/>
    <property type="evidence" value="ECO:0007669"/>
    <property type="project" value="UniProtKB-KW"/>
</dbReference>
<feature type="domain" description="Methylated-DNA-[protein]-cysteine S-methyltransferase DNA binding" evidence="3">
    <location>
        <begin position="160"/>
        <end position="238"/>
    </location>
</feature>
<dbReference type="GO" id="GO:0003908">
    <property type="term" value="F:methylated-DNA-[protein]-cysteine S-methyltransferase activity"/>
    <property type="evidence" value="ECO:0007669"/>
    <property type="project" value="UniProtKB-EC"/>
</dbReference>
<gene>
    <name evidence="5" type="ORF">I4Q42_00155</name>
</gene>
<keyword evidence="6" id="KW-1185">Reference proteome</keyword>
<dbReference type="PANTHER" id="PTHR10815:SF14">
    <property type="entry name" value="BIFUNCTIONAL TRANSCRIPTIONAL ACTIVATOR_DNA REPAIR ENZYME ADA"/>
    <property type="match status" value="1"/>
</dbReference>
<dbReference type="InterPro" id="IPR036631">
    <property type="entry name" value="MGMT_N_sf"/>
</dbReference>
<dbReference type="Pfam" id="PF01035">
    <property type="entry name" value="DNA_binding_1"/>
    <property type="match status" value="1"/>
</dbReference>
<dbReference type="Proteomes" id="UP000639859">
    <property type="component" value="Unassembled WGS sequence"/>
</dbReference>
<name>A0ABS0SR88_9CAUL</name>
<dbReference type="InterPro" id="IPR014048">
    <property type="entry name" value="MethylDNA_cys_MeTrfase_DNA-bd"/>
</dbReference>
<dbReference type="EC" id="2.1.1.63" evidence="5"/>
<keyword evidence="1" id="KW-0227">DNA damage</keyword>
<keyword evidence="5" id="KW-0489">Methyltransferase</keyword>
<dbReference type="Gene3D" id="3.40.10.10">
    <property type="entry name" value="DNA Methylphosphotriester Repair Domain"/>
    <property type="match status" value="1"/>
</dbReference>
<dbReference type="InterPro" id="IPR004026">
    <property type="entry name" value="Ada_DNA_repair_Zn-bd"/>
</dbReference>
<feature type="domain" description="Ada DNA repair metal-binding" evidence="4">
    <location>
        <begin position="10"/>
        <end position="73"/>
    </location>
</feature>
<keyword evidence="5" id="KW-0808">Transferase</keyword>
<evidence type="ECO:0000256" key="2">
    <source>
        <dbReference type="ARBA" id="ARBA00023159"/>
    </source>
</evidence>
<accession>A0ABS0SR88</accession>
<dbReference type="InterPro" id="IPR036388">
    <property type="entry name" value="WH-like_DNA-bd_sf"/>
</dbReference>
<dbReference type="SUPFAM" id="SSF46767">
    <property type="entry name" value="Methylated DNA-protein cysteine methyltransferase, C-terminal domain"/>
    <property type="match status" value="1"/>
</dbReference>
<dbReference type="CDD" id="cd06445">
    <property type="entry name" value="ATase"/>
    <property type="match status" value="1"/>
</dbReference>
<evidence type="ECO:0000259" key="4">
    <source>
        <dbReference type="Pfam" id="PF02805"/>
    </source>
</evidence>
<dbReference type="EMBL" id="JADWOX010000001">
    <property type="protein sequence ID" value="MBI1682075.1"/>
    <property type="molecule type" value="Genomic_DNA"/>
</dbReference>
<dbReference type="InterPro" id="IPR036217">
    <property type="entry name" value="MethylDNA_cys_MeTrfase_DNAb"/>
</dbReference>
<comment type="caution">
    <text evidence="5">The sequence shown here is derived from an EMBL/GenBank/DDBJ whole genome shotgun (WGS) entry which is preliminary data.</text>
</comment>
<dbReference type="NCBIfam" id="TIGR00589">
    <property type="entry name" value="ogt"/>
    <property type="match status" value="1"/>
</dbReference>
<reference evidence="5 6" key="1">
    <citation type="submission" date="2020-11" db="EMBL/GenBank/DDBJ databases">
        <title>genome sequence of strain KACC 18849.</title>
        <authorList>
            <person name="Gao J."/>
            <person name="Zhang X."/>
        </authorList>
    </citation>
    <scope>NUCLEOTIDE SEQUENCE [LARGE SCALE GENOMIC DNA]</scope>
    <source>
        <strain evidence="5 6">KACC 18849</strain>
    </source>
</reference>
<keyword evidence="2" id="KW-0010">Activator</keyword>
<dbReference type="Gene3D" id="1.10.10.10">
    <property type="entry name" value="Winged helix-like DNA-binding domain superfamily/Winged helix DNA-binding domain"/>
    <property type="match status" value="1"/>
</dbReference>
<dbReference type="RefSeq" id="WP_198574055.1">
    <property type="nucleotide sequence ID" value="NZ_JADWOX010000001.1"/>
</dbReference>
<dbReference type="SUPFAM" id="SSF57884">
    <property type="entry name" value="Ada DNA repair protein, N-terminal domain (N-Ada 10)"/>
    <property type="match status" value="1"/>
</dbReference>
<organism evidence="5 6">
    <name type="scientific">Caulobacter hibisci</name>
    <dbReference type="NCBI Taxonomy" id="2035993"/>
    <lineage>
        <taxon>Bacteria</taxon>
        <taxon>Pseudomonadati</taxon>
        <taxon>Pseudomonadota</taxon>
        <taxon>Alphaproteobacteria</taxon>
        <taxon>Caulobacterales</taxon>
        <taxon>Caulobacteraceae</taxon>
        <taxon>Caulobacter</taxon>
    </lineage>
</organism>
<dbReference type="InterPro" id="IPR035451">
    <property type="entry name" value="Ada-like_dom_sf"/>
</dbReference>
<dbReference type="Pfam" id="PF02805">
    <property type="entry name" value="Ada_Zn_binding"/>
    <property type="match status" value="1"/>
</dbReference>
<evidence type="ECO:0000313" key="6">
    <source>
        <dbReference type="Proteomes" id="UP000639859"/>
    </source>
</evidence>
<evidence type="ECO:0000256" key="1">
    <source>
        <dbReference type="ARBA" id="ARBA00022763"/>
    </source>
</evidence>
<dbReference type="Gene3D" id="3.30.160.70">
    <property type="entry name" value="Methylated DNA-protein cysteine methyltransferase domain"/>
    <property type="match status" value="1"/>
</dbReference>
<evidence type="ECO:0000313" key="5">
    <source>
        <dbReference type="EMBL" id="MBI1682075.1"/>
    </source>
</evidence>
<sequence>MTTAYSTDTARWAAIERRDRAADGAFFCGVRTTGIYCRPSCSGRPLRKNVAFYDSREAARAAGLRACLRCRPDEPIETLAYGFGDTPLGLALAASSEAGLALLILGQDRTEMREDLAARFPRARLVEDETAATPALVALARALDNGRAIDLPLDERGTDLQRAVWKALRDIPAGTTASYAEVARAIGRPLAVRAVAQACGANPVAVLTPCHRVVRSDGGLSGYRWGVERKQALLARERAAKEIAA</sequence>
<dbReference type="PANTHER" id="PTHR10815">
    <property type="entry name" value="METHYLATED-DNA--PROTEIN-CYSTEINE METHYLTRANSFERASE"/>
    <property type="match status" value="1"/>
</dbReference>
<protein>
    <submittedName>
        <fullName evidence="5">Methylated-DNA--[protein]-cysteine S-methyltransferase</fullName>
        <ecNumber evidence="5">2.1.1.63</ecNumber>
    </submittedName>
</protein>
<dbReference type="SUPFAM" id="SSF53155">
    <property type="entry name" value="Methylated DNA-protein cysteine methyltransferase domain"/>
    <property type="match status" value="1"/>
</dbReference>